<reference evidence="6" key="1">
    <citation type="journal article" date="2019" name="Int. J. Syst. Evol. Microbiol.">
        <title>The Global Catalogue of Microorganisms (GCM) 10K type strain sequencing project: providing services to taxonomists for standard genome sequencing and annotation.</title>
        <authorList>
            <consortium name="The Broad Institute Genomics Platform"/>
            <consortium name="The Broad Institute Genome Sequencing Center for Infectious Disease"/>
            <person name="Wu L."/>
            <person name="Ma J."/>
        </authorList>
    </citation>
    <scope>NUCLEOTIDE SEQUENCE [LARGE SCALE GENOMIC DNA]</scope>
    <source>
        <strain evidence="6">JCM 14303</strain>
    </source>
</reference>
<evidence type="ECO:0000256" key="1">
    <source>
        <dbReference type="ARBA" id="ARBA00022448"/>
    </source>
</evidence>
<sequence>MTIPFPEKVLDVSGVTVRFGGLVALRDVSLSIAARSVLGVIGPNGAGKTTLFNVICGFVRPEAGDLRWKGRPLGKHRPDQLARLGIARTLQGLGLFGGLTVLENVMAGAGGFARTGSIAALLGTAGAARDERELRSRALRLLRELDLADVRHHLPGALPYGSRKRVALARALVSEPELLLLDEPASGLSMAETDELAARIRALTDATAVVLVEHHMDLVMGVCDEVVVLDFGEVIATGSPDDVRADPAVADAYLGLAPGERPSA</sequence>
<dbReference type="CDD" id="cd03219">
    <property type="entry name" value="ABC_Mj1267_LivG_branched"/>
    <property type="match status" value="1"/>
</dbReference>
<dbReference type="Gene3D" id="3.40.50.300">
    <property type="entry name" value="P-loop containing nucleotide triphosphate hydrolases"/>
    <property type="match status" value="1"/>
</dbReference>
<dbReference type="InterPro" id="IPR003439">
    <property type="entry name" value="ABC_transporter-like_ATP-bd"/>
</dbReference>
<evidence type="ECO:0000259" key="4">
    <source>
        <dbReference type="PROSITE" id="PS50893"/>
    </source>
</evidence>
<proteinExistence type="predicted"/>
<comment type="caution">
    <text evidence="5">The sequence shown here is derived from an EMBL/GenBank/DDBJ whole genome shotgun (WGS) entry which is preliminary data.</text>
</comment>
<dbReference type="EMBL" id="BAAANC010000001">
    <property type="protein sequence ID" value="GAA1521606.1"/>
    <property type="molecule type" value="Genomic_DNA"/>
</dbReference>
<evidence type="ECO:0000256" key="3">
    <source>
        <dbReference type="ARBA" id="ARBA00022840"/>
    </source>
</evidence>
<dbReference type="PROSITE" id="PS50893">
    <property type="entry name" value="ABC_TRANSPORTER_2"/>
    <property type="match status" value="1"/>
</dbReference>
<dbReference type="InterPro" id="IPR003593">
    <property type="entry name" value="AAA+_ATPase"/>
</dbReference>
<evidence type="ECO:0000256" key="2">
    <source>
        <dbReference type="ARBA" id="ARBA00022741"/>
    </source>
</evidence>
<gene>
    <name evidence="5" type="ORF">GCM10009741_23360</name>
</gene>
<name>A0ABP4LDM9_9ACTN</name>
<dbReference type="InterPro" id="IPR032823">
    <property type="entry name" value="BCA_ABC_TP_C"/>
</dbReference>
<keyword evidence="6" id="KW-1185">Reference proteome</keyword>
<keyword evidence="1" id="KW-0813">Transport</keyword>
<keyword evidence="2" id="KW-0547">Nucleotide-binding</keyword>
<dbReference type="GO" id="GO:0005524">
    <property type="term" value="F:ATP binding"/>
    <property type="evidence" value="ECO:0007669"/>
    <property type="project" value="UniProtKB-KW"/>
</dbReference>
<accession>A0ABP4LDM9</accession>
<dbReference type="Pfam" id="PF12399">
    <property type="entry name" value="BCA_ABC_TP_C"/>
    <property type="match status" value="1"/>
</dbReference>
<feature type="domain" description="ABC transporter" evidence="4">
    <location>
        <begin position="10"/>
        <end position="256"/>
    </location>
</feature>
<dbReference type="RefSeq" id="WP_344172961.1">
    <property type="nucleotide sequence ID" value="NZ_BAAANC010000001.1"/>
</dbReference>
<keyword evidence="3 5" id="KW-0067">ATP-binding</keyword>
<organism evidence="5 6">
    <name type="scientific">Kribbella lupini</name>
    <dbReference type="NCBI Taxonomy" id="291602"/>
    <lineage>
        <taxon>Bacteria</taxon>
        <taxon>Bacillati</taxon>
        <taxon>Actinomycetota</taxon>
        <taxon>Actinomycetes</taxon>
        <taxon>Propionibacteriales</taxon>
        <taxon>Kribbellaceae</taxon>
        <taxon>Kribbella</taxon>
    </lineage>
</organism>
<dbReference type="InterPro" id="IPR027417">
    <property type="entry name" value="P-loop_NTPase"/>
</dbReference>
<dbReference type="SUPFAM" id="SSF52540">
    <property type="entry name" value="P-loop containing nucleoside triphosphate hydrolases"/>
    <property type="match status" value="1"/>
</dbReference>
<evidence type="ECO:0000313" key="5">
    <source>
        <dbReference type="EMBL" id="GAA1521606.1"/>
    </source>
</evidence>
<dbReference type="InterPro" id="IPR051120">
    <property type="entry name" value="ABC_AA/LPS_Transport"/>
</dbReference>
<dbReference type="SMART" id="SM00382">
    <property type="entry name" value="AAA"/>
    <property type="match status" value="1"/>
</dbReference>
<dbReference type="PANTHER" id="PTHR45772">
    <property type="entry name" value="CONSERVED COMPONENT OF ABC TRANSPORTER FOR NATURAL AMINO ACIDS-RELATED"/>
    <property type="match status" value="1"/>
</dbReference>
<evidence type="ECO:0000313" key="6">
    <source>
        <dbReference type="Proteomes" id="UP001500363"/>
    </source>
</evidence>
<dbReference type="Proteomes" id="UP001500363">
    <property type="component" value="Unassembled WGS sequence"/>
</dbReference>
<dbReference type="Pfam" id="PF00005">
    <property type="entry name" value="ABC_tran"/>
    <property type="match status" value="1"/>
</dbReference>
<protein>
    <submittedName>
        <fullName evidence="5">ABC transporter ATP-binding protein</fullName>
    </submittedName>
</protein>